<dbReference type="InterPro" id="IPR001841">
    <property type="entry name" value="Znf_RING"/>
</dbReference>
<dbReference type="InterPro" id="IPR013083">
    <property type="entry name" value="Znf_RING/FYVE/PHD"/>
</dbReference>
<protein>
    <submittedName>
        <fullName evidence="14">E3 ubiquitin-protein ligase march2</fullName>
    </submittedName>
</protein>
<evidence type="ECO:0000256" key="6">
    <source>
        <dbReference type="ARBA" id="ARBA00022786"/>
    </source>
</evidence>
<proteinExistence type="predicted"/>
<feature type="domain" description="RING-CH-type" evidence="13">
    <location>
        <begin position="1"/>
        <end position="59"/>
    </location>
</feature>
<dbReference type="Proteomes" id="UP001470230">
    <property type="component" value="Unassembled WGS sequence"/>
</dbReference>
<gene>
    <name evidence="14" type="ORF">M9Y10_009340</name>
</gene>
<keyword evidence="15" id="KW-1185">Reference proteome</keyword>
<dbReference type="Pfam" id="PF12906">
    <property type="entry name" value="RINGv"/>
    <property type="match status" value="1"/>
</dbReference>
<evidence type="ECO:0000256" key="5">
    <source>
        <dbReference type="ARBA" id="ARBA00022771"/>
    </source>
</evidence>
<dbReference type="PANTHER" id="PTHR46065">
    <property type="entry name" value="E3 UBIQUITIN-PROTEIN LIGASE MARCH 2/3 FAMILY MEMBER"/>
    <property type="match status" value="1"/>
</dbReference>
<evidence type="ECO:0000313" key="15">
    <source>
        <dbReference type="Proteomes" id="UP001470230"/>
    </source>
</evidence>
<keyword evidence="9 11" id="KW-0472">Membrane</keyword>
<dbReference type="SMART" id="SM00744">
    <property type="entry name" value="RINGv"/>
    <property type="match status" value="1"/>
</dbReference>
<feature type="transmembrane region" description="Helical" evidence="11">
    <location>
        <begin position="72"/>
        <end position="93"/>
    </location>
</feature>
<feature type="domain" description="RING-type" evidence="12">
    <location>
        <begin position="8"/>
        <end position="52"/>
    </location>
</feature>
<evidence type="ECO:0000256" key="10">
    <source>
        <dbReference type="PROSITE-ProRule" id="PRU00175"/>
    </source>
</evidence>
<sequence>MSIVYSKCRICHEKDRTENMLMPCKCGNWVHRSCLNKKRISDPSYYDSCPICGAHYNFEKKEIPEWRKTTEIVLSVLFDLLAFILLFTASSYLLGKLIQKTNHKPLNISNSTFLGAAIIFGILGIIIVIVSVFYAAQYNPFFINTVDCNDENALVVFIIIGAVAVVSATVYFTYQTLKDRLERHRRAVGVKENVVQDYLRGVDNI</sequence>
<name>A0ABR2IPX7_9EUKA</name>
<keyword evidence="4" id="KW-0479">Metal-binding</keyword>
<dbReference type="PANTHER" id="PTHR46065:SF3">
    <property type="entry name" value="FI20425P1"/>
    <property type="match status" value="1"/>
</dbReference>
<comment type="subcellular location">
    <subcellularLocation>
        <location evidence="1">Membrane</location>
        <topology evidence="1">Multi-pass membrane protein</topology>
    </subcellularLocation>
</comment>
<dbReference type="PROSITE" id="PS51292">
    <property type="entry name" value="ZF_RING_CH"/>
    <property type="match status" value="1"/>
</dbReference>
<keyword evidence="8 11" id="KW-1133">Transmembrane helix</keyword>
<reference evidence="14 15" key="1">
    <citation type="submission" date="2024-04" db="EMBL/GenBank/DDBJ databases">
        <title>Tritrichomonas musculus Genome.</title>
        <authorList>
            <person name="Alves-Ferreira E."/>
            <person name="Grigg M."/>
            <person name="Lorenzi H."/>
            <person name="Galac M."/>
        </authorList>
    </citation>
    <scope>NUCLEOTIDE SEQUENCE [LARGE SCALE GENOMIC DNA]</scope>
    <source>
        <strain evidence="14 15">EAF2021</strain>
    </source>
</reference>
<evidence type="ECO:0000256" key="8">
    <source>
        <dbReference type="ARBA" id="ARBA00022989"/>
    </source>
</evidence>
<feature type="transmembrane region" description="Helical" evidence="11">
    <location>
        <begin position="154"/>
        <end position="174"/>
    </location>
</feature>
<dbReference type="SMART" id="SM00184">
    <property type="entry name" value="RING"/>
    <property type="match status" value="1"/>
</dbReference>
<evidence type="ECO:0000259" key="13">
    <source>
        <dbReference type="PROSITE" id="PS51292"/>
    </source>
</evidence>
<evidence type="ECO:0000313" key="14">
    <source>
        <dbReference type="EMBL" id="KAK8866378.1"/>
    </source>
</evidence>
<keyword evidence="7" id="KW-0862">Zinc</keyword>
<keyword evidence="2" id="KW-0808">Transferase</keyword>
<keyword evidence="5 10" id="KW-0863">Zinc-finger</keyword>
<evidence type="ECO:0000256" key="3">
    <source>
        <dbReference type="ARBA" id="ARBA00022692"/>
    </source>
</evidence>
<comment type="caution">
    <text evidence="14">The sequence shown here is derived from an EMBL/GenBank/DDBJ whole genome shotgun (WGS) entry which is preliminary data.</text>
</comment>
<evidence type="ECO:0000256" key="4">
    <source>
        <dbReference type="ARBA" id="ARBA00022723"/>
    </source>
</evidence>
<dbReference type="PROSITE" id="PS50089">
    <property type="entry name" value="ZF_RING_2"/>
    <property type="match status" value="1"/>
</dbReference>
<keyword evidence="6" id="KW-0833">Ubl conjugation pathway</keyword>
<evidence type="ECO:0000256" key="2">
    <source>
        <dbReference type="ARBA" id="ARBA00022679"/>
    </source>
</evidence>
<keyword evidence="3 11" id="KW-0812">Transmembrane</keyword>
<feature type="transmembrane region" description="Helical" evidence="11">
    <location>
        <begin position="113"/>
        <end position="134"/>
    </location>
</feature>
<accession>A0ABR2IPX7</accession>
<evidence type="ECO:0000256" key="9">
    <source>
        <dbReference type="ARBA" id="ARBA00023136"/>
    </source>
</evidence>
<evidence type="ECO:0000259" key="12">
    <source>
        <dbReference type="PROSITE" id="PS50089"/>
    </source>
</evidence>
<dbReference type="Gene3D" id="3.30.40.10">
    <property type="entry name" value="Zinc/RING finger domain, C3HC4 (zinc finger)"/>
    <property type="match status" value="1"/>
</dbReference>
<dbReference type="SUPFAM" id="SSF57850">
    <property type="entry name" value="RING/U-box"/>
    <property type="match status" value="1"/>
</dbReference>
<evidence type="ECO:0000256" key="7">
    <source>
        <dbReference type="ARBA" id="ARBA00022833"/>
    </source>
</evidence>
<organism evidence="14 15">
    <name type="scientific">Tritrichomonas musculus</name>
    <dbReference type="NCBI Taxonomy" id="1915356"/>
    <lineage>
        <taxon>Eukaryota</taxon>
        <taxon>Metamonada</taxon>
        <taxon>Parabasalia</taxon>
        <taxon>Tritrichomonadida</taxon>
        <taxon>Tritrichomonadidae</taxon>
        <taxon>Tritrichomonas</taxon>
    </lineage>
</organism>
<evidence type="ECO:0000256" key="11">
    <source>
        <dbReference type="SAM" id="Phobius"/>
    </source>
</evidence>
<evidence type="ECO:0000256" key="1">
    <source>
        <dbReference type="ARBA" id="ARBA00004141"/>
    </source>
</evidence>
<dbReference type="InterPro" id="IPR011016">
    <property type="entry name" value="Znf_RING-CH"/>
</dbReference>
<dbReference type="EMBL" id="JAPFFF010000015">
    <property type="protein sequence ID" value="KAK8866378.1"/>
    <property type="molecule type" value="Genomic_DNA"/>
</dbReference>